<evidence type="ECO:0000256" key="1">
    <source>
        <dbReference type="ARBA" id="ARBA00023125"/>
    </source>
</evidence>
<dbReference type="EMBL" id="BAABCY010000076">
    <property type="protein sequence ID" value="GAA3577034.1"/>
    <property type="molecule type" value="Genomic_DNA"/>
</dbReference>
<organism evidence="3 4">
    <name type="scientific">Snuella lapsa</name>
    <dbReference type="NCBI Taxonomy" id="870481"/>
    <lineage>
        <taxon>Bacteria</taxon>
        <taxon>Pseudomonadati</taxon>
        <taxon>Bacteroidota</taxon>
        <taxon>Flavobacteriia</taxon>
        <taxon>Flavobacteriales</taxon>
        <taxon>Flavobacteriaceae</taxon>
        <taxon>Snuella</taxon>
    </lineage>
</organism>
<comment type="caution">
    <text evidence="3">The sequence shown here is derived from an EMBL/GenBank/DDBJ whole genome shotgun (WGS) entry which is preliminary data.</text>
</comment>
<sequence length="268" mass="31409">MPKLVVSNLIKNHPLFLNIVKVNYRLDDASIVASTGYNYLVFILSGDFKIKDEKGERYLSKYFLNSSSSYYELSARKGDTFLAIRLAPDKFHKITGSDLSKSDTRINLEQVIPKEICHKLLLELQDCTNVNDHIKVLDKHLSTYYSKWSKPTAISTILEYILKNNGMLNVTDLIEHFHVSHSTLNRHFKKITGMTANKFLRLIRVNYIIRHIEQNATTNILPLIENYKYYDYSHFSKNIKEFTGQTPKQFFRDKHSNMREILYKKIDF</sequence>
<dbReference type="Proteomes" id="UP001500954">
    <property type="component" value="Unassembled WGS sequence"/>
</dbReference>
<dbReference type="RefSeq" id="WP_345006866.1">
    <property type="nucleotide sequence ID" value="NZ_BAABCY010000076.1"/>
</dbReference>
<keyword evidence="4" id="KW-1185">Reference proteome</keyword>
<dbReference type="SMART" id="SM00342">
    <property type="entry name" value="HTH_ARAC"/>
    <property type="match status" value="1"/>
</dbReference>
<dbReference type="Gene3D" id="1.10.10.60">
    <property type="entry name" value="Homeodomain-like"/>
    <property type="match status" value="1"/>
</dbReference>
<dbReference type="PROSITE" id="PS01124">
    <property type="entry name" value="HTH_ARAC_FAMILY_2"/>
    <property type="match status" value="1"/>
</dbReference>
<reference evidence="4" key="1">
    <citation type="journal article" date="2019" name="Int. J. Syst. Evol. Microbiol.">
        <title>The Global Catalogue of Microorganisms (GCM) 10K type strain sequencing project: providing services to taxonomists for standard genome sequencing and annotation.</title>
        <authorList>
            <consortium name="The Broad Institute Genomics Platform"/>
            <consortium name="The Broad Institute Genome Sequencing Center for Infectious Disease"/>
            <person name="Wu L."/>
            <person name="Ma J."/>
        </authorList>
    </citation>
    <scope>NUCLEOTIDE SEQUENCE [LARGE SCALE GENOMIC DNA]</scope>
    <source>
        <strain evidence="4">JCM 17111</strain>
    </source>
</reference>
<feature type="domain" description="HTH araC/xylS-type" evidence="2">
    <location>
        <begin position="152"/>
        <end position="253"/>
    </location>
</feature>
<dbReference type="PANTHER" id="PTHR43280:SF2">
    <property type="entry name" value="HTH-TYPE TRANSCRIPTIONAL REGULATOR EXSA"/>
    <property type="match status" value="1"/>
</dbReference>
<evidence type="ECO:0000313" key="4">
    <source>
        <dbReference type="Proteomes" id="UP001500954"/>
    </source>
</evidence>
<protein>
    <recommendedName>
        <fullName evidence="2">HTH araC/xylS-type domain-containing protein</fullName>
    </recommendedName>
</protein>
<evidence type="ECO:0000313" key="3">
    <source>
        <dbReference type="EMBL" id="GAA3577034.1"/>
    </source>
</evidence>
<gene>
    <name evidence="3" type="ORF">GCM10022395_27330</name>
</gene>
<dbReference type="PANTHER" id="PTHR43280">
    <property type="entry name" value="ARAC-FAMILY TRANSCRIPTIONAL REGULATOR"/>
    <property type="match status" value="1"/>
</dbReference>
<evidence type="ECO:0000259" key="2">
    <source>
        <dbReference type="PROSITE" id="PS01124"/>
    </source>
</evidence>
<dbReference type="Pfam" id="PF12833">
    <property type="entry name" value="HTH_18"/>
    <property type="match status" value="1"/>
</dbReference>
<accession>A0ABP6Y658</accession>
<keyword evidence="1" id="KW-0238">DNA-binding</keyword>
<proteinExistence type="predicted"/>
<dbReference type="InterPro" id="IPR018060">
    <property type="entry name" value="HTH_AraC"/>
</dbReference>
<name>A0ABP6Y658_9FLAO</name>